<dbReference type="RefSeq" id="XP_065655671.1">
    <property type="nucleotide sequence ID" value="XM_065799599.1"/>
</dbReference>
<evidence type="ECO:0000256" key="7">
    <source>
        <dbReference type="SAM" id="MobiDB-lite"/>
    </source>
</evidence>
<dbReference type="Gene3D" id="3.30.200.20">
    <property type="entry name" value="Phosphorylase Kinase, domain 1"/>
    <property type="match status" value="1"/>
</dbReference>
<feature type="domain" description="Protein kinase" evidence="8">
    <location>
        <begin position="36"/>
        <end position="294"/>
    </location>
</feature>
<proteinExistence type="predicted"/>
<evidence type="ECO:0000256" key="2">
    <source>
        <dbReference type="ARBA" id="ARBA00022679"/>
    </source>
</evidence>
<dbReference type="SMART" id="SM00220">
    <property type="entry name" value="S_TKc"/>
    <property type="match status" value="1"/>
</dbReference>
<dbReference type="PROSITE" id="PS50011">
    <property type="entry name" value="PROTEIN_KINASE_DOM"/>
    <property type="match status" value="1"/>
</dbReference>
<dbReference type="Proteomes" id="UP001652625">
    <property type="component" value="Chromosome 06"/>
</dbReference>
<feature type="compositionally biased region" description="Basic and acidic residues" evidence="7">
    <location>
        <begin position="551"/>
        <end position="570"/>
    </location>
</feature>
<dbReference type="InterPro" id="IPR011009">
    <property type="entry name" value="Kinase-like_dom_sf"/>
</dbReference>
<evidence type="ECO:0000313" key="10">
    <source>
        <dbReference type="RefSeq" id="XP_065655671.1"/>
    </source>
</evidence>
<feature type="binding site" evidence="6">
    <location>
        <position position="69"/>
    </location>
    <ligand>
        <name>ATP</name>
        <dbReference type="ChEBI" id="CHEBI:30616"/>
    </ligand>
</feature>
<sequence length="702" mass="80339">MMRQVSVAELEEGASLILQPRTPVVIKTDVLFESQYKALDELGKGKFGVVKKCQSKAGGEFLAAKFIRKTPSSKSEVLREIKMMNMLHHKRLILLHDAFETPKEMIVIMELVTGGELFEKVVEEDHLTERQVIRYMKQVFYGVQHMHSKNMVHLDLKPENILCLSGGKPGYEEIKLIDFGMTRVLKPGEKETAMCGTPEFVAPEVISFNPITLAADIWSIGVITYVLLSGISPFMGDDDTETLNNVTTGVYDYEDDDGTFDNISDDAKLFIDECLTLDPRKRLTIDDALSHKWIKNEGSEKKLNTANLKKFIARRRWQRTMNTIKAVSRLAGGLNIKGTTSACMLGCSDFLSRVKIQDSLEREQEKCSEETIDSLQKNIDLKCDEKKDFDQNENDVGKKKDQGNSKSSRLLKQDQVDDKKIQNKFSDKTKQDQINDKKKQDQIDEKKKQDHINDRKKQDQIDDRKKQEQIDDKKKQDQIEDRKKQEQIDDKKKQEQIDDKKKQDQIDDKKKQGQDDNIKKKDQIDGRKNDGTALHLEDKLKGEDFEDNDSEERKLKREEERKRRQDERNIKNAAMQKSDSLPMDINENVITEASIDENKNHVLSNSLLPNGVKPSTTLCSTSTTCLTSTTSCLNSKTNKDLGTNKISHNVLRKVELVDEVRTNRSQSLTSPSTIKRNQMPSGNVKDRAAAFQQGDVFWKNKR</sequence>
<dbReference type="Gene3D" id="1.10.510.10">
    <property type="entry name" value="Transferase(Phosphotransferase) domain 1"/>
    <property type="match status" value="1"/>
</dbReference>
<dbReference type="InterPro" id="IPR000719">
    <property type="entry name" value="Prot_kinase_dom"/>
</dbReference>
<evidence type="ECO:0000259" key="8">
    <source>
        <dbReference type="PROSITE" id="PS50011"/>
    </source>
</evidence>
<keyword evidence="9" id="KW-1185">Reference proteome</keyword>
<dbReference type="PANTHER" id="PTHR24342:SF20">
    <property type="entry name" value="MYOSIN LIGHT CHAIN KINASE, SMOOTH MUSCLE"/>
    <property type="match status" value="1"/>
</dbReference>
<dbReference type="PANTHER" id="PTHR24342">
    <property type="entry name" value="SERINE/THREONINE-PROTEIN KINASE 17"/>
    <property type="match status" value="1"/>
</dbReference>
<feature type="region of interest" description="Disordered" evidence="7">
    <location>
        <begin position="390"/>
        <end position="572"/>
    </location>
</feature>
<evidence type="ECO:0000256" key="4">
    <source>
        <dbReference type="ARBA" id="ARBA00022777"/>
    </source>
</evidence>
<feature type="compositionally biased region" description="Basic and acidic residues" evidence="7">
    <location>
        <begin position="390"/>
        <end position="403"/>
    </location>
</feature>
<organism evidence="9 10">
    <name type="scientific">Hydra vulgaris</name>
    <name type="common">Hydra</name>
    <name type="synonym">Hydra attenuata</name>
    <dbReference type="NCBI Taxonomy" id="6087"/>
    <lineage>
        <taxon>Eukaryota</taxon>
        <taxon>Metazoa</taxon>
        <taxon>Cnidaria</taxon>
        <taxon>Hydrozoa</taxon>
        <taxon>Hydroidolina</taxon>
        <taxon>Anthoathecata</taxon>
        <taxon>Aplanulata</taxon>
        <taxon>Hydridae</taxon>
        <taxon>Hydra</taxon>
    </lineage>
</organism>
<dbReference type="SUPFAM" id="SSF56112">
    <property type="entry name" value="Protein kinase-like (PK-like)"/>
    <property type="match status" value="1"/>
</dbReference>
<keyword evidence="3 6" id="KW-0547">Nucleotide-binding</keyword>
<evidence type="ECO:0000256" key="6">
    <source>
        <dbReference type="PROSITE-ProRule" id="PRU10141"/>
    </source>
</evidence>
<dbReference type="PROSITE" id="PS00108">
    <property type="entry name" value="PROTEIN_KINASE_ST"/>
    <property type="match status" value="1"/>
</dbReference>
<feature type="compositionally biased region" description="Basic and acidic residues" evidence="7">
    <location>
        <begin position="411"/>
        <end position="543"/>
    </location>
</feature>
<keyword evidence="1" id="KW-0723">Serine/threonine-protein kinase</keyword>
<accession>A0ABM4C298</accession>
<feature type="compositionally biased region" description="Polar residues" evidence="7">
    <location>
        <begin position="663"/>
        <end position="681"/>
    </location>
</feature>
<dbReference type="GeneID" id="100209857"/>
<evidence type="ECO:0000256" key="1">
    <source>
        <dbReference type="ARBA" id="ARBA00022527"/>
    </source>
</evidence>
<keyword evidence="4 10" id="KW-0418">Kinase</keyword>
<reference evidence="10" key="1">
    <citation type="submission" date="2025-08" db="UniProtKB">
        <authorList>
            <consortium name="RefSeq"/>
        </authorList>
    </citation>
    <scope>IDENTIFICATION</scope>
</reference>
<protein>
    <submittedName>
        <fullName evidence="10">Calcium/calmodulin-dependent protein kinase type IV isoform X3</fullName>
    </submittedName>
</protein>
<dbReference type="GO" id="GO:0016301">
    <property type="term" value="F:kinase activity"/>
    <property type="evidence" value="ECO:0007669"/>
    <property type="project" value="UniProtKB-KW"/>
</dbReference>
<evidence type="ECO:0000256" key="3">
    <source>
        <dbReference type="ARBA" id="ARBA00022741"/>
    </source>
</evidence>
<dbReference type="Pfam" id="PF00069">
    <property type="entry name" value="Pkinase"/>
    <property type="match status" value="1"/>
</dbReference>
<feature type="region of interest" description="Disordered" evidence="7">
    <location>
        <begin position="663"/>
        <end position="686"/>
    </location>
</feature>
<gene>
    <name evidence="10" type="primary">LOC100209857</name>
</gene>
<evidence type="ECO:0000313" key="9">
    <source>
        <dbReference type="Proteomes" id="UP001652625"/>
    </source>
</evidence>
<name>A0ABM4C298_HYDVU</name>
<keyword evidence="5 6" id="KW-0067">ATP-binding</keyword>
<evidence type="ECO:0000256" key="5">
    <source>
        <dbReference type="ARBA" id="ARBA00022840"/>
    </source>
</evidence>
<keyword evidence="2" id="KW-0808">Transferase</keyword>
<dbReference type="PROSITE" id="PS00107">
    <property type="entry name" value="PROTEIN_KINASE_ATP"/>
    <property type="match status" value="1"/>
</dbReference>
<dbReference type="InterPro" id="IPR017441">
    <property type="entry name" value="Protein_kinase_ATP_BS"/>
</dbReference>
<dbReference type="InterPro" id="IPR008271">
    <property type="entry name" value="Ser/Thr_kinase_AS"/>
</dbReference>